<evidence type="ECO:0000256" key="3">
    <source>
        <dbReference type="PROSITE-ProRule" id="PRU00047"/>
    </source>
</evidence>
<feature type="domain" description="CCHC-type" evidence="6">
    <location>
        <begin position="296"/>
        <end position="311"/>
    </location>
</feature>
<dbReference type="PANTHER" id="PTHR46128:SF358">
    <property type="entry name" value="TETRATRICOPEPTIDE REPEAT (TPR)-LIKE SUPERFAMILY PROTEIN"/>
    <property type="match status" value="1"/>
</dbReference>
<proteinExistence type="inferred from homology"/>
<dbReference type="GO" id="GO:0003676">
    <property type="term" value="F:nucleic acid binding"/>
    <property type="evidence" value="ECO:0007669"/>
    <property type="project" value="InterPro"/>
</dbReference>
<dbReference type="PROSITE" id="PS51375">
    <property type="entry name" value="PPR"/>
    <property type="match status" value="3"/>
</dbReference>
<dbReference type="InterPro" id="IPR050872">
    <property type="entry name" value="PPR_P_subfamily"/>
</dbReference>
<dbReference type="Pfam" id="PF13041">
    <property type="entry name" value="PPR_2"/>
    <property type="match status" value="1"/>
</dbReference>
<dbReference type="Pfam" id="PF14223">
    <property type="entry name" value="Retrotran_gag_2"/>
    <property type="match status" value="1"/>
</dbReference>
<keyword evidence="2" id="KW-0677">Repeat</keyword>
<evidence type="ECO:0000313" key="8">
    <source>
        <dbReference type="RefSeq" id="XP_021809164.1"/>
    </source>
</evidence>
<dbReference type="SMART" id="SM00343">
    <property type="entry name" value="ZnF_C2HC"/>
    <property type="match status" value="1"/>
</dbReference>
<keyword evidence="3" id="KW-0863">Zinc-finger</keyword>
<dbReference type="Gene3D" id="1.25.40.10">
    <property type="entry name" value="Tetratricopeptide repeat domain"/>
    <property type="match status" value="2"/>
</dbReference>
<keyword evidence="3" id="KW-0479">Metal-binding</keyword>
<gene>
    <name evidence="8" type="primary">LOC110752752</name>
</gene>
<evidence type="ECO:0000256" key="5">
    <source>
        <dbReference type="SAM" id="MobiDB-lite"/>
    </source>
</evidence>
<feature type="repeat" description="PPR" evidence="4">
    <location>
        <begin position="19"/>
        <end position="54"/>
    </location>
</feature>
<keyword evidence="3" id="KW-0862">Zinc</keyword>
<dbReference type="InterPro" id="IPR011990">
    <property type="entry name" value="TPR-like_helical_dom_sf"/>
</dbReference>
<dbReference type="SUPFAM" id="SSF57756">
    <property type="entry name" value="Retrovirus zinc finger-like domains"/>
    <property type="match status" value="1"/>
</dbReference>
<dbReference type="InterPro" id="IPR001878">
    <property type="entry name" value="Znf_CCHC"/>
</dbReference>
<feature type="region of interest" description="Disordered" evidence="5">
    <location>
        <begin position="241"/>
        <end position="264"/>
    </location>
</feature>
<dbReference type="GeneID" id="110752752"/>
<evidence type="ECO:0000256" key="1">
    <source>
        <dbReference type="ARBA" id="ARBA00007626"/>
    </source>
</evidence>
<protein>
    <submittedName>
        <fullName evidence="8">Pentatricopeptide repeat-containing protein At1g63400-like</fullName>
    </submittedName>
</protein>
<dbReference type="PROSITE" id="PS50158">
    <property type="entry name" value="ZF_CCHC"/>
    <property type="match status" value="1"/>
</dbReference>
<dbReference type="InterPro" id="IPR036875">
    <property type="entry name" value="Znf_CCHC_sf"/>
</dbReference>
<feature type="repeat" description="PPR" evidence="4">
    <location>
        <begin position="90"/>
        <end position="124"/>
    </location>
</feature>
<dbReference type="NCBIfam" id="TIGR00756">
    <property type="entry name" value="PPR"/>
    <property type="match status" value="3"/>
</dbReference>
<dbReference type="PANTHER" id="PTHR46128">
    <property type="entry name" value="MITOCHONDRIAL GROUP I INTRON SPLICING FACTOR CCM1"/>
    <property type="match status" value="1"/>
</dbReference>
<reference evidence="8" key="1">
    <citation type="submission" date="2025-08" db="UniProtKB">
        <authorList>
            <consortium name="RefSeq"/>
        </authorList>
    </citation>
    <scope>IDENTIFICATION</scope>
</reference>
<evidence type="ECO:0000256" key="2">
    <source>
        <dbReference type="ARBA" id="ARBA00022737"/>
    </source>
</evidence>
<name>A0A6P5S0U5_PRUAV</name>
<dbReference type="AlphaFoldDB" id="A0A6P5S0U5"/>
<accession>A0A6P5S0U5</accession>
<feature type="compositionally biased region" description="Polar residues" evidence="5">
    <location>
        <begin position="255"/>
        <end position="264"/>
    </location>
</feature>
<dbReference type="Gene3D" id="4.10.60.10">
    <property type="entry name" value="Zinc finger, CCHC-type"/>
    <property type="match status" value="1"/>
</dbReference>
<dbReference type="KEGG" id="pavi:110752752"/>
<evidence type="ECO:0000313" key="7">
    <source>
        <dbReference type="Proteomes" id="UP000515124"/>
    </source>
</evidence>
<feature type="repeat" description="PPR" evidence="4">
    <location>
        <begin position="55"/>
        <end position="89"/>
    </location>
</feature>
<dbReference type="Proteomes" id="UP000515124">
    <property type="component" value="Unplaced"/>
</dbReference>
<dbReference type="Pfam" id="PF12854">
    <property type="entry name" value="PPR_1"/>
    <property type="match status" value="1"/>
</dbReference>
<evidence type="ECO:0000256" key="4">
    <source>
        <dbReference type="PROSITE-ProRule" id="PRU00708"/>
    </source>
</evidence>
<evidence type="ECO:0000259" key="6">
    <source>
        <dbReference type="PROSITE" id="PS50158"/>
    </source>
</evidence>
<organism evidence="7 8">
    <name type="scientific">Prunus avium</name>
    <name type="common">Cherry</name>
    <name type="synonym">Cerasus avium</name>
    <dbReference type="NCBI Taxonomy" id="42229"/>
    <lineage>
        <taxon>Eukaryota</taxon>
        <taxon>Viridiplantae</taxon>
        <taxon>Streptophyta</taxon>
        <taxon>Embryophyta</taxon>
        <taxon>Tracheophyta</taxon>
        <taxon>Spermatophyta</taxon>
        <taxon>Magnoliopsida</taxon>
        <taxon>eudicotyledons</taxon>
        <taxon>Gunneridae</taxon>
        <taxon>Pentapetalae</taxon>
        <taxon>rosids</taxon>
        <taxon>fabids</taxon>
        <taxon>Rosales</taxon>
        <taxon>Rosaceae</taxon>
        <taxon>Amygdaloideae</taxon>
        <taxon>Amygdaleae</taxon>
        <taxon>Prunus</taxon>
    </lineage>
</organism>
<comment type="similarity">
    <text evidence="1">Belongs to the PPR family. P subfamily.</text>
</comment>
<dbReference type="InterPro" id="IPR002885">
    <property type="entry name" value="PPR_rpt"/>
</dbReference>
<dbReference type="GO" id="GO:0008270">
    <property type="term" value="F:zinc ion binding"/>
    <property type="evidence" value="ECO:0007669"/>
    <property type="project" value="UniProtKB-KW"/>
</dbReference>
<sequence>MGFSLSVLGKFFKVGLEPNVFTFTTLINGFLLENRVAEAAGIFNKMIVGGNCQPNVATYGTLVKGFCMKGNNSAAIQLLRKMEEGACKPNLVVYNTIIDSLCKDTLVDDALNLFSEMMCKGIAPNVISQNFSQQSLANETQLFSITKGSKTISAYLSHAKHLADQLAAINASVSNTDLVAYVLRGLSPDYQMFVTAILNFSPLPSFSDLHARLLAFEGQQPIATQMAPTPAPTAFLAAQPRGHRFRSGRPRDTPAHSSPASSSLFYTHGSSPTFPWTPRGSSNLGAPPTSRPPPQCWTCHQFGHIAAHCPQSRTFAGMHITCSSYMSTAQHTSPHTNPDPTLTAQPASHPYHLSSTIDPTSLCAIFFPATC</sequence>
<keyword evidence="7" id="KW-1185">Reference proteome</keyword>
<dbReference type="RefSeq" id="XP_021809164.1">
    <property type="nucleotide sequence ID" value="XM_021953472.1"/>
</dbReference>